<dbReference type="SUPFAM" id="SSF55961">
    <property type="entry name" value="Bet v1-like"/>
    <property type="match status" value="1"/>
</dbReference>
<dbReference type="InterPro" id="IPR023393">
    <property type="entry name" value="START-like_dom_sf"/>
</dbReference>
<evidence type="ECO:0000313" key="2">
    <source>
        <dbReference type="Proteomes" id="UP000247792"/>
    </source>
</evidence>
<dbReference type="RefSeq" id="WP_110254528.1">
    <property type="nucleotide sequence ID" value="NZ_QJKB01000002.1"/>
</dbReference>
<dbReference type="Gene3D" id="3.30.530.20">
    <property type="match status" value="1"/>
</dbReference>
<accession>A0A318JM67</accession>
<evidence type="ECO:0000313" key="1">
    <source>
        <dbReference type="EMBL" id="PXX45051.1"/>
    </source>
</evidence>
<dbReference type="Pfam" id="PF10604">
    <property type="entry name" value="Polyketide_cyc2"/>
    <property type="match status" value="1"/>
</dbReference>
<reference evidence="1 2" key="1">
    <citation type="submission" date="2018-05" db="EMBL/GenBank/DDBJ databases">
        <title>Genomic Encyclopedia of Type Strains, Phase IV (KMG-IV): sequencing the most valuable type-strain genomes for metagenomic binning, comparative biology and taxonomic classification.</title>
        <authorList>
            <person name="Goeker M."/>
        </authorList>
    </citation>
    <scope>NUCLEOTIDE SEQUENCE [LARGE SCALE GENOMIC DNA]</scope>
    <source>
        <strain evidence="1 2">DSM 19792</strain>
    </source>
</reference>
<dbReference type="InterPro" id="IPR019587">
    <property type="entry name" value="Polyketide_cyclase/dehydratase"/>
</dbReference>
<dbReference type="OrthoDB" id="9807923at2"/>
<dbReference type="EMBL" id="QJKB01000002">
    <property type="protein sequence ID" value="PXX45051.1"/>
    <property type="molecule type" value="Genomic_DNA"/>
</dbReference>
<proteinExistence type="predicted"/>
<sequence>MILAAIILLLLIAFILFVATRPDDFRIERSLSMQARPEQIFPLLNDFHEWEAWSPWEKVDPAVRRSYSGPQHGQAAVYAWAGNKELGEGRMEILESQPFNYLRIQINFYKPFAAQNTIEFRLDEQGPTTLVSQAMFGSCNFMSKLMGLFFSMDNMVGKKFDEGLLDLKNIVEKS</sequence>
<dbReference type="Proteomes" id="UP000247792">
    <property type="component" value="Unassembled WGS sequence"/>
</dbReference>
<name>A0A318JM67_9BURK</name>
<keyword evidence="2" id="KW-1185">Reference proteome</keyword>
<gene>
    <name evidence="1" type="ORF">DFR42_102263</name>
</gene>
<protein>
    <submittedName>
        <fullName evidence="1">Polyketide cyclase/dehydrase/lipid transport protein</fullName>
    </submittedName>
</protein>
<dbReference type="AlphaFoldDB" id="A0A318JM67"/>
<dbReference type="CDD" id="cd07818">
    <property type="entry name" value="SRPBCC_1"/>
    <property type="match status" value="1"/>
</dbReference>
<comment type="caution">
    <text evidence="1">The sequence shown here is derived from an EMBL/GenBank/DDBJ whole genome shotgun (WGS) entry which is preliminary data.</text>
</comment>
<organism evidence="1 2">
    <name type="scientific">Undibacterium pigrum</name>
    <dbReference type="NCBI Taxonomy" id="401470"/>
    <lineage>
        <taxon>Bacteria</taxon>
        <taxon>Pseudomonadati</taxon>
        <taxon>Pseudomonadota</taxon>
        <taxon>Betaproteobacteria</taxon>
        <taxon>Burkholderiales</taxon>
        <taxon>Oxalobacteraceae</taxon>
        <taxon>Undibacterium</taxon>
    </lineage>
</organism>